<evidence type="ECO:0000256" key="1">
    <source>
        <dbReference type="SAM" id="Coils"/>
    </source>
</evidence>
<reference evidence="3" key="1">
    <citation type="submission" date="2015-08" db="EMBL/GenBank/DDBJ databases">
        <authorList>
            <person name="Babu N.S."/>
            <person name="Beckwith C.J."/>
            <person name="Beseler K.G."/>
            <person name="Brison A."/>
            <person name="Carone J.V."/>
            <person name="Caskin T.P."/>
            <person name="Diamond M."/>
            <person name="Durham M.E."/>
            <person name="Foxe J.M."/>
            <person name="Go M."/>
            <person name="Henderson B.A."/>
            <person name="Jones I.B."/>
            <person name="McGettigan J.A."/>
            <person name="Micheletti S.J."/>
            <person name="Nasrallah M.E."/>
            <person name="Ortiz D."/>
            <person name="Piller C.R."/>
            <person name="Privatt S.R."/>
            <person name="Schneider S.L."/>
            <person name="Sharp S."/>
            <person name="Smith T.C."/>
            <person name="Stanton J.D."/>
            <person name="Ullery H.E."/>
            <person name="Wilson R.J."/>
            <person name="Serrano M.G."/>
            <person name="Buck G."/>
            <person name="Lee V."/>
            <person name="Wang Y."/>
            <person name="Carvalho R."/>
            <person name="Voegtly L."/>
            <person name="Shi R."/>
            <person name="Duckworth R."/>
            <person name="Johnson A."/>
            <person name="Loviza R."/>
            <person name="Walstead R."/>
            <person name="Shah Z."/>
            <person name="Kiflezghi M."/>
            <person name="Wade K."/>
            <person name="Ball S.L."/>
            <person name="Bradley K.W."/>
            <person name="Asai D.J."/>
            <person name="Bowman C.A."/>
            <person name="Russell D.A."/>
            <person name="Pope W.H."/>
            <person name="Jacobs-Sera D."/>
            <person name="Hendrix R.W."/>
            <person name="Hatfull G.F."/>
        </authorList>
    </citation>
    <scope>NUCLEOTIDE SEQUENCE</scope>
</reference>
<dbReference type="AlphaFoldDB" id="A0A2P2BXI7"/>
<gene>
    <name evidence="3" type="ORF">NOCA2160008</name>
</gene>
<dbReference type="EMBL" id="CZKA01000008">
    <property type="protein sequence ID" value="CUR54423.1"/>
    <property type="molecule type" value="Genomic_DNA"/>
</dbReference>
<feature type="transmembrane region" description="Helical" evidence="2">
    <location>
        <begin position="47"/>
        <end position="67"/>
    </location>
</feature>
<keyword evidence="2" id="KW-0812">Transmembrane</keyword>
<keyword evidence="2" id="KW-1133">Transmembrane helix</keyword>
<feature type="transmembrane region" description="Helical" evidence="2">
    <location>
        <begin position="21"/>
        <end position="41"/>
    </location>
</feature>
<sequence length="204" mass="22225">MITTLNLSHMSPTNTRRRQRSARLVVAVAFLVVSVLAVAGALLSGSFLLVALAAVAAVLLGSAAVRITHSELMQARRDAARDRAEQAQAYQELDARRTDEHHAHADTLVARIAERQQVIHELEGELSGAQRRLAEEHRKVNREARRATLAEDQVTLVTARADDADQRAAEAIVAVAALEQQVTDLKTELVAWETAASAPLRRHG</sequence>
<keyword evidence="1" id="KW-0175">Coiled coil</keyword>
<feature type="coiled-coil region" evidence="1">
    <location>
        <begin position="112"/>
        <end position="195"/>
    </location>
</feature>
<organism evidence="3">
    <name type="scientific">metagenome</name>
    <dbReference type="NCBI Taxonomy" id="256318"/>
    <lineage>
        <taxon>unclassified sequences</taxon>
        <taxon>metagenomes</taxon>
    </lineage>
</organism>
<accession>A0A2P2BXI7</accession>
<dbReference type="SUPFAM" id="SSF57997">
    <property type="entry name" value="Tropomyosin"/>
    <property type="match status" value="1"/>
</dbReference>
<proteinExistence type="predicted"/>
<keyword evidence="2" id="KW-0472">Membrane</keyword>
<name>A0A2P2BXI7_9ZZZZ</name>
<evidence type="ECO:0000256" key="2">
    <source>
        <dbReference type="SAM" id="Phobius"/>
    </source>
</evidence>
<evidence type="ECO:0000313" key="3">
    <source>
        <dbReference type="EMBL" id="CUR54423.1"/>
    </source>
</evidence>
<protein>
    <submittedName>
        <fullName evidence="3">Putative multidomain membrane protein</fullName>
    </submittedName>
</protein>